<proteinExistence type="predicted"/>
<accession>A0ABN7V7F6</accession>
<evidence type="ECO:0000313" key="2">
    <source>
        <dbReference type="EMBL" id="CAG8740194.1"/>
    </source>
</evidence>
<name>A0ABN7V7F6_GIGMA</name>
<evidence type="ECO:0000256" key="1">
    <source>
        <dbReference type="SAM" id="MobiDB-lite"/>
    </source>
</evidence>
<dbReference type="Proteomes" id="UP000789901">
    <property type="component" value="Unassembled WGS sequence"/>
</dbReference>
<organism evidence="2 3">
    <name type="scientific">Gigaspora margarita</name>
    <dbReference type="NCBI Taxonomy" id="4874"/>
    <lineage>
        <taxon>Eukaryota</taxon>
        <taxon>Fungi</taxon>
        <taxon>Fungi incertae sedis</taxon>
        <taxon>Mucoromycota</taxon>
        <taxon>Glomeromycotina</taxon>
        <taxon>Glomeromycetes</taxon>
        <taxon>Diversisporales</taxon>
        <taxon>Gigasporaceae</taxon>
        <taxon>Gigaspora</taxon>
    </lineage>
</organism>
<sequence>MSKFDVVQESFVERLEVITSQKAENNKKTKRNHDNILKEGTKSGQIDSKIQLDSMTLLDKNIKTTELRDESMTLSLPNMDKEDLQKNQGNPEARAKWK</sequence>
<protein>
    <submittedName>
        <fullName evidence="2">38815_t:CDS:1</fullName>
    </submittedName>
</protein>
<comment type="caution">
    <text evidence="2">The sequence shown here is derived from an EMBL/GenBank/DDBJ whole genome shotgun (WGS) entry which is preliminary data.</text>
</comment>
<feature type="region of interest" description="Disordered" evidence="1">
    <location>
        <begin position="70"/>
        <end position="98"/>
    </location>
</feature>
<evidence type="ECO:0000313" key="3">
    <source>
        <dbReference type="Proteomes" id="UP000789901"/>
    </source>
</evidence>
<feature type="compositionally biased region" description="Basic and acidic residues" evidence="1">
    <location>
        <begin position="24"/>
        <end position="41"/>
    </location>
</feature>
<feature type="region of interest" description="Disordered" evidence="1">
    <location>
        <begin position="23"/>
        <end position="43"/>
    </location>
</feature>
<reference evidence="2 3" key="1">
    <citation type="submission" date="2021-06" db="EMBL/GenBank/DDBJ databases">
        <authorList>
            <person name="Kallberg Y."/>
            <person name="Tangrot J."/>
            <person name="Rosling A."/>
        </authorList>
    </citation>
    <scope>NUCLEOTIDE SEQUENCE [LARGE SCALE GENOMIC DNA]</scope>
    <source>
        <strain evidence="2 3">120-4 pot B 10/14</strain>
    </source>
</reference>
<keyword evidence="3" id="KW-1185">Reference proteome</keyword>
<gene>
    <name evidence="2" type="ORF">GMARGA_LOCUS15300</name>
</gene>
<dbReference type="EMBL" id="CAJVQB010010476">
    <property type="protein sequence ID" value="CAG8740194.1"/>
    <property type="molecule type" value="Genomic_DNA"/>
</dbReference>